<proteinExistence type="inferred from homology"/>
<accession>A0A2I0L318</accession>
<evidence type="ECO:0000313" key="5">
    <source>
        <dbReference type="Proteomes" id="UP000233551"/>
    </source>
</evidence>
<name>A0A2I0L318_PUNGR</name>
<feature type="region of interest" description="Disordered" evidence="2">
    <location>
        <begin position="77"/>
        <end position="159"/>
    </location>
</feature>
<dbReference type="Proteomes" id="UP000233551">
    <property type="component" value="Unassembled WGS sequence"/>
</dbReference>
<keyword evidence="5" id="KW-1185">Reference proteome</keyword>
<organism evidence="4 5">
    <name type="scientific">Punica granatum</name>
    <name type="common">Pomegranate</name>
    <dbReference type="NCBI Taxonomy" id="22663"/>
    <lineage>
        <taxon>Eukaryota</taxon>
        <taxon>Viridiplantae</taxon>
        <taxon>Streptophyta</taxon>
        <taxon>Embryophyta</taxon>
        <taxon>Tracheophyta</taxon>
        <taxon>Spermatophyta</taxon>
        <taxon>Magnoliopsida</taxon>
        <taxon>eudicotyledons</taxon>
        <taxon>Gunneridae</taxon>
        <taxon>Pentapetalae</taxon>
        <taxon>rosids</taxon>
        <taxon>malvids</taxon>
        <taxon>Myrtales</taxon>
        <taxon>Lythraceae</taxon>
        <taxon>Punica</taxon>
    </lineage>
</organism>
<sequence length="159" mass="17425">MDVFQDFGTEPYHVKSWSQNLPGTCIIPQVPGIPDIRAHLKEHGGMKMMRICSVRVRIFCGGSLVSFLDCCWGSISRGSQRERDRERAQARGGKKGNTKDDGLTPEQRRERDAKALQEKAAKKAAEAAAGGDAGGKMEMKKGVEGTLAVATPRPKSRRK</sequence>
<dbReference type="InterPro" id="IPR040211">
    <property type="entry name" value="SERF1/2-like"/>
</dbReference>
<feature type="compositionally biased region" description="Basic and acidic residues" evidence="2">
    <location>
        <begin position="97"/>
        <end position="125"/>
    </location>
</feature>
<dbReference type="PANTHER" id="PTHR13596:SF0">
    <property type="entry name" value="SI:CH211-39K3.2-RELATED"/>
    <property type="match status" value="1"/>
</dbReference>
<evidence type="ECO:0000256" key="2">
    <source>
        <dbReference type="SAM" id="MobiDB-lite"/>
    </source>
</evidence>
<comment type="caution">
    <text evidence="4">The sequence shown here is derived from an EMBL/GenBank/DDBJ whole genome shotgun (WGS) entry which is preliminary data.</text>
</comment>
<evidence type="ECO:0000256" key="1">
    <source>
        <dbReference type="ARBA" id="ARBA00007309"/>
    </source>
</evidence>
<dbReference type="PANTHER" id="PTHR13596">
    <property type="entry name" value="SMALL EDRK-RICH FACTOR 1"/>
    <property type="match status" value="1"/>
</dbReference>
<dbReference type="InterPro" id="IPR007513">
    <property type="entry name" value="SERF-like_N"/>
</dbReference>
<dbReference type="AlphaFoldDB" id="A0A2I0L318"/>
<feature type="domain" description="Small EDRK-rich factor-like N-terminal" evidence="3">
    <location>
        <begin position="76"/>
        <end position="109"/>
    </location>
</feature>
<dbReference type="EMBL" id="PGOL01000186">
    <property type="protein sequence ID" value="PKI75088.1"/>
    <property type="molecule type" value="Genomic_DNA"/>
</dbReference>
<reference evidence="4 5" key="1">
    <citation type="submission" date="2017-11" db="EMBL/GenBank/DDBJ databases">
        <title>De-novo sequencing of pomegranate (Punica granatum L.) genome.</title>
        <authorList>
            <person name="Akparov Z."/>
            <person name="Amiraslanov A."/>
            <person name="Hajiyeva S."/>
            <person name="Abbasov M."/>
            <person name="Kaur K."/>
            <person name="Hamwieh A."/>
            <person name="Solovyev V."/>
            <person name="Salamov A."/>
            <person name="Braich B."/>
            <person name="Kosarev P."/>
            <person name="Mahmoud A."/>
            <person name="Hajiyev E."/>
            <person name="Babayeva S."/>
            <person name="Izzatullayeva V."/>
            <person name="Mammadov A."/>
            <person name="Mammadov A."/>
            <person name="Sharifova S."/>
            <person name="Ojaghi J."/>
            <person name="Eynullazada K."/>
            <person name="Bayramov B."/>
            <person name="Abdulazimova A."/>
            <person name="Shahmuradov I."/>
        </authorList>
    </citation>
    <scope>NUCLEOTIDE SEQUENCE [LARGE SCALE GENOMIC DNA]</scope>
    <source>
        <strain evidence="5">cv. AG2017</strain>
        <tissue evidence="4">Leaf</tissue>
    </source>
</reference>
<dbReference type="Pfam" id="PF04419">
    <property type="entry name" value="SERF-like_N"/>
    <property type="match status" value="1"/>
</dbReference>
<feature type="compositionally biased region" description="Basic and acidic residues" evidence="2">
    <location>
        <begin position="79"/>
        <end position="89"/>
    </location>
</feature>
<gene>
    <name evidence="4" type="ORF">CRG98_004562</name>
</gene>
<evidence type="ECO:0000313" key="4">
    <source>
        <dbReference type="EMBL" id="PKI75088.1"/>
    </source>
</evidence>
<protein>
    <recommendedName>
        <fullName evidence="3">Small EDRK-rich factor-like N-terminal domain-containing protein</fullName>
    </recommendedName>
</protein>
<dbReference type="STRING" id="22663.A0A2I0L318"/>
<evidence type="ECO:0000259" key="3">
    <source>
        <dbReference type="Pfam" id="PF04419"/>
    </source>
</evidence>
<comment type="similarity">
    <text evidence="1">Belongs to the SERF family.</text>
</comment>